<dbReference type="PANTHER" id="PTHR15000:SF1">
    <property type="entry name" value="ERYTHROID DIFFERENTIATION-RELATED FACTOR 1"/>
    <property type="match status" value="1"/>
</dbReference>
<evidence type="ECO:0000256" key="1">
    <source>
        <dbReference type="SAM" id="MobiDB-lite"/>
    </source>
</evidence>
<evidence type="ECO:0000313" key="4">
    <source>
        <dbReference type="Proteomes" id="UP001363151"/>
    </source>
</evidence>
<name>A0ABR1FYI2_AURAN</name>
<organism evidence="3 4">
    <name type="scientific">Aureococcus anophagefferens</name>
    <name type="common">Harmful bloom alga</name>
    <dbReference type="NCBI Taxonomy" id="44056"/>
    <lineage>
        <taxon>Eukaryota</taxon>
        <taxon>Sar</taxon>
        <taxon>Stramenopiles</taxon>
        <taxon>Ochrophyta</taxon>
        <taxon>Pelagophyceae</taxon>
        <taxon>Pelagomonadales</taxon>
        <taxon>Pelagomonadaceae</taxon>
        <taxon>Aureococcus</taxon>
    </lineage>
</organism>
<dbReference type="PANTHER" id="PTHR15000">
    <property type="entry name" value="ERYTHROID DIFFERENTIATION-RELATED FACTOR 1"/>
    <property type="match status" value="1"/>
</dbReference>
<feature type="region of interest" description="Disordered" evidence="1">
    <location>
        <begin position="98"/>
        <end position="128"/>
    </location>
</feature>
<reference evidence="3 4" key="1">
    <citation type="submission" date="2024-03" db="EMBL/GenBank/DDBJ databases">
        <title>Aureococcus anophagefferens CCMP1851 and Kratosvirus quantuckense: Draft genome of a second virus-susceptible host strain in the model system.</title>
        <authorList>
            <person name="Chase E."/>
            <person name="Truchon A.R."/>
            <person name="Schepens W."/>
            <person name="Wilhelm S.W."/>
        </authorList>
    </citation>
    <scope>NUCLEOTIDE SEQUENCE [LARGE SCALE GENOMIC DNA]</scope>
    <source>
        <strain evidence="3 4">CCMP1851</strain>
    </source>
</reference>
<dbReference type="EMBL" id="JBBJCI010000203">
    <property type="protein sequence ID" value="KAK7241325.1"/>
    <property type="molecule type" value="Genomic_DNA"/>
</dbReference>
<protein>
    <recommendedName>
        <fullName evidence="2">EDRF1 N-terminal domain-containing protein</fullName>
    </recommendedName>
</protein>
<evidence type="ECO:0000259" key="2">
    <source>
        <dbReference type="Pfam" id="PF23788"/>
    </source>
</evidence>
<comment type="caution">
    <text evidence="3">The sequence shown here is derived from an EMBL/GenBank/DDBJ whole genome shotgun (WGS) entry which is preliminary data.</text>
</comment>
<dbReference type="InterPro" id="IPR056582">
    <property type="entry name" value="EDRF1_N"/>
</dbReference>
<feature type="domain" description="EDRF1 N-terminal" evidence="2">
    <location>
        <begin position="196"/>
        <end position="296"/>
    </location>
</feature>
<feature type="compositionally biased region" description="Basic and acidic residues" evidence="1">
    <location>
        <begin position="98"/>
        <end position="116"/>
    </location>
</feature>
<evidence type="ECO:0000313" key="3">
    <source>
        <dbReference type="EMBL" id="KAK7241325.1"/>
    </source>
</evidence>
<keyword evidence="4" id="KW-1185">Reference proteome</keyword>
<gene>
    <name evidence="3" type="ORF">SO694_00050270</name>
</gene>
<dbReference type="Pfam" id="PF23788">
    <property type="entry name" value="EDRF1_N"/>
    <property type="match status" value="1"/>
</dbReference>
<sequence>MSALQMRSARDDLVSSKAVVSFESPRAGDGPPLALAPAPLPQFVGDARTFQTLFALPLAGGGATLAEPPPSGGASVREALSRAARLEDGGFRDALRAEDAGVEEAKAEPPRLDAGRRPRGRRAVPRVTASERAPGGLLAARPWPDYARVRRWRVGAADVLSGSDALVDRRFDADTAVRLIRAEDVGERGSRRRAVLDGWLENVIAGVPKLALCLERFGVVVGAKVLDTAEIPKAFADADGGDHALFDAKSVEVHAAAVLRFLADHCDRDGATYVLAKDASDERLRLYDLDALARAGKFPTSKAPISAALADAKKKQWKWLLATLSARFAHRVRAHLRLGADGGAGGDLDAATRSSLLGRLRGLATTALDLLAEIEDSEGEPHLAMRASLEEMKAASFLDGAKSWRGSQRAADHPWTAPRVFGSEPAGAAAPAPFEALRACASADLESARDRFEAALAFALRLASEKKSEFGKAAISRRAVRRVEDLSAAAVDCAVALAAAHLERVQP</sequence>
<proteinExistence type="predicted"/>
<dbReference type="Proteomes" id="UP001363151">
    <property type="component" value="Unassembled WGS sequence"/>
</dbReference>
<accession>A0ABR1FYI2</accession>